<evidence type="ECO:0000256" key="4">
    <source>
        <dbReference type="ARBA" id="ARBA00012119"/>
    </source>
</evidence>
<dbReference type="GeneID" id="92182950"/>
<organism evidence="14 15">
    <name type="scientific">Kwoniella newhampshirensis</name>
    <dbReference type="NCBI Taxonomy" id="1651941"/>
    <lineage>
        <taxon>Eukaryota</taxon>
        <taxon>Fungi</taxon>
        <taxon>Dikarya</taxon>
        <taxon>Basidiomycota</taxon>
        <taxon>Agaricomycotina</taxon>
        <taxon>Tremellomycetes</taxon>
        <taxon>Tremellales</taxon>
        <taxon>Cryptococcaceae</taxon>
        <taxon>Kwoniella</taxon>
    </lineage>
</organism>
<dbReference type="GO" id="GO:0005634">
    <property type="term" value="C:nucleus"/>
    <property type="evidence" value="ECO:0007669"/>
    <property type="project" value="TreeGrafter"/>
</dbReference>
<evidence type="ECO:0000256" key="3">
    <source>
        <dbReference type="ARBA" id="ARBA00010688"/>
    </source>
</evidence>
<dbReference type="Gene3D" id="3.40.1190.20">
    <property type="match status" value="1"/>
</dbReference>
<dbReference type="GO" id="GO:0006166">
    <property type="term" value="P:purine ribonucleoside salvage"/>
    <property type="evidence" value="ECO:0007669"/>
    <property type="project" value="UniProtKB-KW"/>
</dbReference>
<protein>
    <recommendedName>
        <fullName evidence="4 11">Adenosine kinase</fullName>
        <shortName evidence="11">AK</shortName>
        <ecNumber evidence="4 11">2.7.1.20</ecNumber>
    </recommendedName>
    <alternativeName>
        <fullName evidence="11">Adenosine 5'-phosphotransferase</fullName>
    </alternativeName>
</protein>
<comment type="caution">
    <text evidence="14">The sequence shown here is derived from an EMBL/GenBank/DDBJ whole genome shotgun (WGS) entry which is preliminary data.</text>
</comment>
<evidence type="ECO:0000256" key="5">
    <source>
        <dbReference type="ARBA" id="ARBA00022679"/>
    </source>
</evidence>
<evidence type="ECO:0000259" key="13">
    <source>
        <dbReference type="Pfam" id="PF00294"/>
    </source>
</evidence>
<dbReference type="GO" id="GO:0005524">
    <property type="term" value="F:ATP binding"/>
    <property type="evidence" value="ECO:0007669"/>
    <property type="project" value="UniProtKB-UniRule"/>
</dbReference>
<dbReference type="CDD" id="cd01168">
    <property type="entry name" value="adenosine_kinase"/>
    <property type="match status" value="1"/>
</dbReference>
<comment type="cofactor">
    <cofactor evidence="1 11">
        <name>Mg(2+)</name>
        <dbReference type="ChEBI" id="CHEBI:18420"/>
    </cofactor>
</comment>
<dbReference type="PRINTS" id="PR00989">
    <property type="entry name" value="ADENOKINASE"/>
</dbReference>
<dbReference type="GO" id="GO:0006144">
    <property type="term" value="P:purine nucleobase metabolic process"/>
    <property type="evidence" value="ECO:0007669"/>
    <property type="project" value="TreeGrafter"/>
</dbReference>
<dbReference type="GO" id="GO:0044209">
    <property type="term" value="P:AMP salvage"/>
    <property type="evidence" value="ECO:0007669"/>
    <property type="project" value="UniProtKB-UniRule"/>
</dbReference>
<dbReference type="InterPro" id="IPR002173">
    <property type="entry name" value="Carboh/pur_kinase_PfkB_CS"/>
</dbReference>
<evidence type="ECO:0000256" key="11">
    <source>
        <dbReference type="RuleBase" id="RU368116"/>
    </source>
</evidence>
<name>A0AAW0YYB2_9TREE</name>
<comment type="catalytic activity">
    <reaction evidence="11">
        <text>adenosine + ATP = AMP + ADP + H(+)</text>
        <dbReference type="Rhea" id="RHEA:20824"/>
        <dbReference type="ChEBI" id="CHEBI:15378"/>
        <dbReference type="ChEBI" id="CHEBI:16335"/>
        <dbReference type="ChEBI" id="CHEBI:30616"/>
        <dbReference type="ChEBI" id="CHEBI:456215"/>
        <dbReference type="ChEBI" id="CHEBI:456216"/>
        <dbReference type="EC" id="2.7.1.20"/>
    </reaction>
</comment>
<evidence type="ECO:0000256" key="7">
    <source>
        <dbReference type="ARBA" id="ARBA00022741"/>
    </source>
</evidence>
<comment type="pathway">
    <text evidence="2 11">Purine metabolism; AMP biosynthesis via salvage pathway; AMP from adenosine: step 1/1.</text>
</comment>
<dbReference type="Pfam" id="PF00294">
    <property type="entry name" value="PfkB"/>
    <property type="match status" value="1"/>
</dbReference>
<dbReference type="PROSITE" id="PS00584">
    <property type="entry name" value="PFKB_KINASES_2"/>
    <property type="match status" value="1"/>
</dbReference>
<keyword evidence="5 11" id="KW-0808">Transferase</keyword>
<feature type="domain" description="Carbohydrate kinase PfkB" evidence="13">
    <location>
        <begin position="32"/>
        <end position="354"/>
    </location>
</feature>
<keyword evidence="8 11" id="KW-0418">Kinase</keyword>
<comment type="similarity">
    <text evidence="3 11">Belongs to the carbohydrate kinase PfkB family.</text>
</comment>
<dbReference type="KEGG" id="kne:92182950"/>
<dbReference type="Proteomes" id="UP001388673">
    <property type="component" value="Unassembled WGS sequence"/>
</dbReference>
<evidence type="ECO:0000256" key="1">
    <source>
        <dbReference type="ARBA" id="ARBA00001946"/>
    </source>
</evidence>
<accession>A0AAW0YYB2</accession>
<feature type="active site" description="Proton acceptor" evidence="10">
    <location>
        <position position="313"/>
    </location>
</feature>
<sequence length="359" mass="37610">MSSPETPLIVAIGNPLLDIQVNPQQGPEYLKKYELKSNDAILAEEKHMPIYDDIVANADVTYVAGGAAQNSARAASYVLPPKSVAYIGSVGDDDLKNTLEKVNESEGVISAYQVQPAPARTGACAVILSGHDRSLCTTLRAAEMFTPSHLSEPQVAKYIADAKFFYIGGFFLTHGVESALEVAKSASSRGKTVVLNLSAPFIPQFFKVQLEELLPHVDILIGNESEAAAYAEAAGMGSAPLTQVATTLAASSKSNASRPRLVIITQGADSTLVASSSASASAGNLKPEDENPKTYPVSKLSDDQIVDTNGAGDMFAGGFLGALALGKSLDECIETGHKLGQLCVGQVGPKLPYPKVSVL</sequence>
<comment type="function">
    <text evidence="11">ATP dependent phosphorylation of adenosine and other related nucleoside analogs to monophosphate derivatives.</text>
</comment>
<evidence type="ECO:0000256" key="6">
    <source>
        <dbReference type="ARBA" id="ARBA00022726"/>
    </source>
</evidence>
<dbReference type="AlphaFoldDB" id="A0AAW0YYB2"/>
<dbReference type="GO" id="GO:0005829">
    <property type="term" value="C:cytosol"/>
    <property type="evidence" value="ECO:0007669"/>
    <property type="project" value="TreeGrafter"/>
</dbReference>
<keyword evidence="6 11" id="KW-0660">Purine salvage</keyword>
<dbReference type="InterPro" id="IPR011611">
    <property type="entry name" value="PfkB_dom"/>
</dbReference>
<dbReference type="InterPro" id="IPR001805">
    <property type="entry name" value="Adenokinase"/>
</dbReference>
<evidence type="ECO:0000256" key="9">
    <source>
        <dbReference type="ARBA" id="ARBA00022840"/>
    </source>
</evidence>
<keyword evidence="7 11" id="KW-0547">Nucleotide-binding</keyword>
<dbReference type="SUPFAM" id="SSF53613">
    <property type="entry name" value="Ribokinase-like"/>
    <property type="match status" value="1"/>
</dbReference>
<dbReference type="EMBL" id="JBCAWK010000011">
    <property type="protein sequence ID" value="KAK8846606.1"/>
    <property type="molecule type" value="Genomic_DNA"/>
</dbReference>
<dbReference type="Gene3D" id="3.30.1110.10">
    <property type="match status" value="1"/>
</dbReference>
<dbReference type="PANTHER" id="PTHR45769:SF3">
    <property type="entry name" value="ADENOSINE KINASE"/>
    <property type="match status" value="1"/>
</dbReference>
<evidence type="ECO:0000256" key="8">
    <source>
        <dbReference type="ARBA" id="ARBA00022777"/>
    </source>
</evidence>
<dbReference type="PANTHER" id="PTHR45769">
    <property type="entry name" value="ADENOSINE KINASE"/>
    <property type="match status" value="1"/>
</dbReference>
<proteinExistence type="inferred from homology"/>
<evidence type="ECO:0000256" key="10">
    <source>
        <dbReference type="PIRSR" id="PIRSR601805-1"/>
    </source>
</evidence>
<evidence type="ECO:0000256" key="12">
    <source>
        <dbReference type="SAM" id="MobiDB-lite"/>
    </source>
</evidence>
<evidence type="ECO:0000313" key="15">
    <source>
        <dbReference type="Proteomes" id="UP001388673"/>
    </source>
</evidence>
<keyword evidence="9 11" id="KW-0067">ATP-binding</keyword>
<keyword evidence="11" id="KW-0460">Magnesium</keyword>
<evidence type="ECO:0000313" key="14">
    <source>
        <dbReference type="EMBL" id="KAK8846606.1"/>
    </source>
</evidence>
<reference evidence="14 15" key="1">
    <citation type="journal article" date="2024" name="bioRxiv">
        <title>Comparative genomics of Cryptococcus and Kwoniella reveals pathogenesis evolution and contrasting karyotype dynamics via intercentromeric recombination or chromosome fusion.</title>
        <authorList>
            <person name="Coelho M.A."/>
            <person name="David-Palma M."/>
            <person name="Shea T."/>
            <person name="Bowers K."/>
            <person name="McGinley-Smith S."/>
            <person name="Mohammad A.W."/>
            <person name="Gnirke A."/>
            <person name="Yurkov A.M."/>
            <person name="Nowrousian M."/>
            <person name="Sun S."/>
            <person name="Cuomo C.A."/>
            <person name="Heitman J."/>
        </authorList>
    </citation>
    <scope>NUCLEOTIDE SEQUENCE [LARGE SCALE GENOMIC DNA]</scope>
    <source>
        <strain evidence="14 15">CBS 13917</strain>
    </source>
</reference>
<keyword evidence="15" id="KW-1185">Reference proteome</keyword>
<dbReference type="InterPro" id="IPR029056">
    <property type="entry name" value="Ribokinase-like"/>
</dbReference>
<dbReference type="GO" id="GO:0004001">
    <property type="term" value="F:adenosine kinase activity"/>
    <property type="evidence" value="ECO:0007669"/>
    <property type="project" value="UniProtKB-UniRule"/>
</dbReference>
<dbReference type="RefSeq" id="XP_066800556.1">
    <property type="nucleotide sequence ID" value="XM_066948783.1"/>
</dbReference>
<feature type="region of interest" description="Disordered" evidence="12">
    <location>
        <begin position="279"/>
        <end position="298"/>
    </location>
</feature>
<evidence type="ECO:0000256" key="2">
    <source>
        <dbReference type="ARBA" id="ARBA00004801"/>
    </source>
</evidence>
<gene>
    <name evidence="14" type="ORF">IAR55_005692</name>
</gene>
<dbReference type="EC" id="2.7.1.20" evidence="4 11"/>